<organism evidence="1 2">
    <name type="scientific">Paenibacillus oenotherae</name>
    <dbReference type="NCBI Taxonomy" id="1435645"/>
    <lineage>
        <taxon>Bacteria</taxon>
        <taxon>Bacillati</taxon>
        <taxon>Bacillota</taxon>
        <taxon>Bacilli</taxon>
        <taxon>Bacillales</taxon>
        <taxon>Paenibacillaceae</taxon>
        <taxon>Paenibacillus</taxon>
    </lineage>
</organism>
<dbReference type="EMBL" id="JAHZIJ010000006">
    <property type="protein sequence ID" value="MBW7475371.1"/>
    <property type="molecule type" value="Genomic_DNA"/>
</dbReference>
<proteinExistence type="predicted"/>
<evidence type="ECO:0000313" key="1">
    <source>
        <dbReference type="EMBL" id="MBW7475371.1"/>
    </source>
</evidence>
<accession>A0ABS7D771</accession>
<protein>
    <submittedName>
        <fullName evidence="1">Papain-like cysteine peptidase</fullName>
    </submittedName>
</protein>
<dbReference type="RefSeq" id="WP_219872606.1">
    <property type="nucleotide sequence ID" value="NZ_JAHZIJ010000006.1"/>
</dbReference>
<keyword evidence="2" id="KW-1185">Reference proteome</keyword>
<reference evidence="1 2" key="1">
    <citation type="submission" date="2021-07" db="EMBL/GenBank/DDBJ databases">
        <title>Paenibacillus radiodurans sp. nov., isolated from the southeastern edge of Tengger Desert.</title>
        <authorList>
            <person name="Zhang G."/>
        </authorList>
    </citation>
    <scope>NUCLEOTIDE SEQUENCE [LARGE SCALE GENOMIC DNA]</scope>
    <source>
        <strain evidence="1 2">DT7-4</strain>
    </source>
</reference>
<sequence>MRLEQIKGEYNAVFSLGRKCLASIQLHKHHLRPYSGVLDWMISDDLCTVNLLLYNRFANFMELPNMKLEKAANGHIYRDHLYNILLVHDLPLDANEVHNLYYFDDFKVKLNRRIERFYEKAATCRKILFVRLGGSFDEAQQLQAILSQLVTHDFRVLLINDSPDYKIVDNNWPLEKVCSIQMPLEFECNELWHVVLQGITLQVE</sequence>
<comment type="caution">
    <text evidence="1">The sequence shown here is derived from an EMBL/GenBank/DDBJ whole genome shotgun (WGS) entry which is preliminary data.</text>
</comment>
<gene>
    <name evidence="1" type="ORF">K0T92_11480</name>
</gene>
<name>A0ABS7D771_9BACL</name>
<dbReference type="Pfam" id="PF08795">
    <property type="entry name" value="DUF1796"/>
    <property type="match status" value="1"/>
</dbReference>
<dbReference type="InterPro" id="IPR014903">
    <property type="entry name" value="DUF1796"/>
</dbReference>
<dbReference type="Proteomes" id="UP000812277">
    <property type="component" value="Unassembled WGS sequence"/>
</dbReference>
<evidence type="ECO:0000313" key="2">
    <source>
        <dbReference type="Proteomes" id="UP000812277"/>
    </source>
</evidence>